<dbReference type="InterPro" id="IPR029787">
    <property type="entry name" value="Nucleotide_cyclase"/>
</dbReference>
<dbReference type="PROSITE" id="PS51257">
    <property type="entry name" value="PROKAR_LIPOPROTEIN"/>
    <property type="match status" value="1"/>
</dbReference>
<dbReference type="Gene3D" id="3.30.450.20">
    <property type="entry name" value="PAS domain"/>
    <property type="match status" value="3"/>
</dbReference>
<dbReference type="InterPro" id="IPR000700">
    <property type="entry name" value="PAS-assoc_C"/>
</dbReference>
<dbReference type="Gene3D" id="3.30.70.270">
    <property type="match status" value="1"/>
</dbReference>
<protein>
    <recommendedName>
        <fullName evidence="1">diguanylate cyclase</fullName>
        <ecNumber evidence="1">2.7.7.65</ecNumber>
    </recommendedName>
</protein>
<dbReference type="SUPFAM" id="SSF55073">
    <property type="entry name" value="Nucleotide cyclase"/>
    <property type="match status" value="1"/>
</dbReference>
<dbReference type="InterPro" id="IPR043128">
    <property type="entry name" value="Rev_trsase/Diguanyl_cyclase"/>
</dbReference>
<dbReference type="EMBL" id="JACHEG010000016">
    <property type="protein sequence ID" value="MBB6166263.1"/>
    <property type="molecule type" value="Genomic_DNA"/>
</dbReference>
<dbReference type="CDD" id="cd12915">
    <property type="entry name" value="PDC2_DGC_like"/>
    <property type="match status" value="1"/>
</dbReference>
<dbReference type="CDD" id="cd01949">
    <property type="entry name" value="GGDEF"/>
    <property type="match status" value="1"/>
</dbReference>
<organism evidence="7 8">
    <name type="scientific">Rhizobium wenxiniae</name>
    <dbReference type="NCBI Taxonomy" id="1737357"/>
    <lineage>
        <taxon>Bacteria</taxon>
        <taxon>Pseudomonadati</taxon>
        <taxon>Pseudomonadota</taxon>
        <taxon>Alphaproteobacteria</taxon>
        <taxon>Hyphomicrobiales</taxon>
        <taxon>Rhizobiaceae</taxon>
        <taxon>Rhizobium/Agrobacterium group</taxon>
        <taxon>Rhizobium</taxon>
    </lineage>
</organism>
<evidence type="ECO:0000259" key="6">
    <source>
        <dbReference type="PROSITE" id="PS50887"/>
    </source>
</evidence>
<feature type="domain" description="GGDEF" evidence="6">
    <location>
        <begin position="484"/>
        <end position="618"/>
    </location>
</feature>
<dbReference type="InterPro" id="IPR035965">
    <property type="entry name" value="PAS-like_dom_sf"/>
</dbReference>
<feature type="transmembrane region" description="Helical" evidence="3">
    <location>
        <begin position="15"/>
        <end position="33"/>
    </location>
</feature>
<evidence type="ECO:0000256" key="2">
    <source>
        <dbReference type="ARBA" id="ARBA00034247"/>
    </source>
</evidence>
<dbReference type="InterPro" id="IPR050469">
    <property type="entry name" value="Diguanylate_Cyclase"/>
</dbReference>
<name>A0A7W9YEG3_9HYPH</name>
<dbReference type="PROSITE" id="PS50112">
    <property type="entry name" value="PAS"/>
    <property type="match status" value="1"/>
</dbReference>
<dbReference type="InterPro" id="IPR000160">
    <property type="entry name" value="GGDEF_dom"/>
</dbReference>
<dbReference type="GO" id="GO:0043709">
    <property type="term" value="P:cell adhesion involved in single-species biofilm formation"/>
    <property type="evidence" value="ECO:0007669"/>
    <property type="project" value="TreeGrafter"/>
</dbReference>
<dbReference type="FunFam" id="3.30.70.270:FF:000001">
    <property type="entry name" value="Diguanylate cyclase domain protein"/>
    <property type="match status" value="1"/>
</dbReference>
<accession>A0A7W9YEG3</accession>
<dbReference type="InterPro" id="IPR054327">
    <property type="entry name" value="His-kinase-like_sensor"/>
</dbReference>
<dbReference type="AlphaFoldDB" id="A0A7W9YEG3"/>
<evidence type="ECO:0000259" key="5">
    <source>
        <dbReference type="PROSITE" id="PS50113"/>
    </source>
</evidence>
<reference evidence="7 8" key="1">
    <citation type="submission" date="2020-08" db="EMBL/GenBank/DDBJ databases">
        <title>Genomic Encyclopedia of Type Strains, Phase IV (KMG-IV): sequencing the most valuable type-strain genomes for metagenomic binning, comparative biology and taxonomic classification.</title>
        <authorList>
            <person name="Goeker M."/>
        </authorList>
    </citation>
    <scope>NUCLEOTIDE SEQUENCE [LARGE SCALE GENOMIC DNA]</scope>
    <source>
        <strain evidence="7 8">DSM 100734</strain>
    </source>
</reference>
<evidence type="ECO:0000256" key="3">
    <source>
        <dbReference type="SAM" id="Phobius"/>
    </source>
</evidence>
<keyword evidence="3" id="KW-1133">Transmembrane helix</keyword>
<keyword evidence="3" id="KW-0472">Membrane</keyword>
<dbReference type="Pfam" id="PF00990">
    <property type="entry name" value="GGDEF"/>
    <property type="match status" value="1"/>
</dbReference>
<dbReference type="InterPro" id="IPR013656">
    <property type="entry name" value="PAS_4"/>
</dbReference>
<dbReference type="PANTHER" id="PTHR45138:SF9">
    <property type="entry name" value="DIGUANYLATE CYCLASE DGCM-RELATED"/>
    <property type="match status" value="1"/>
</dbReference>
<dbReference type="Pfam" id="PF22588">
    <property type="entry name" value="dCache_1_like"/>
    <property type="match status" value="1"/>
</dbReference>
<dbReference type="InterPro" id="IPR000014">
    <property type="entry name" value="PAS"/>
</dbReference>
<evidence type="ECO:0000313" key="8">
    <source>
        <dbReference type="Proteomes" id="UP000547879"/>
    </source>
</evidence>
<dbReference type="CDD" id="cd00130">
    <property type="entry name" value="PAS"/>
    <property type="match status" value="1"/>
</dbReference>
<keyword evidence="3" id="KW-0812">Transmembrane</keyword>
<comment type="catalytic activity">
    <reaction evidence="2">
        <text>2 GTP = 3',3'-c-di-GMP + 2 diphosphate</text>
        <dbReference type="Rhea" id="RHEA:24898"/>
        <dbReference type="ChEBI" id="CHEBI:33019"/>
        <dbReference type="ChEBI" id="CHEBI:37565"/>
        <dbReference type="ChEBI" id="CHEBI:58805"/>
        <dbReference type="EC" id="2.7.7.65"/>
    </reaction>
</comment>
<dbReference type="PROSITE" id="PS50887">
    <property type="entry name" value="GGDEF"/>
    <property type="match status" value="1"/>
</dbReference>
<dbReference type="PANTHER" id="PTHR45138">
    <property type="entry name" value="REGULATORY COMPONENTS OF SENSORY TRANSDUCTION SYSTEM"/>
    <property type="match status" value="1"/>
</dbReference>
<dbReference type="Pfam" id="PF08448">
    <property type="entry name" value="PAS_4"/>
    <property type="match status" value="1"/>
</dbReference>
<comment type="caution">
    <text evidence="7">The sequence shown here is derived from an EMBL/GenBank/DDBJ whole genome shotgun (WGS) entry which is preliminary data.</text>
</comment>
<dbReference type="GO" id="GO:0052621">
    <property type="term" value="F:diguanylate cyclase activity"/>
    <property type="evidence" value="ECO:0007669"/>
    <property type="project" value="UniProtKB-EC"/>
</dbReference>
<feature type="domain" description="PAC" evidence="5">
    <location>
        <begin position="399"/>
        <end position="453"/>
    </location>
</feature>
<feature type="domain" description="PAS" evidence="4">
    <location>
        <begin position="328"/>
        <end position="398"/>
    </location>
</feature>
<evidence type="ECO:0000259" key="4">
    <source>
        <dbReference type="PROSITE" id="PS50112"/>
    </source>
</evidence>
<dbReference type="EC" id="2.7.7.65" evidence="1"/>
<dbReference type="SMART" id="SM00091">
    <property type="entry name" value="PAS"/>
    <property type="match status" value="1"/>
</dbReference>
<proteinExistence type="predicted"/>
<dbReference type="GO" id="GO:0005886">
    <property type="term" value="C:plasma membrane"/>
    <property type="evidence" value="ECO:0007669"/>
    <property type="project" value="TreeGrafter"/>
</dbReference>
<dbReference type="SUPFAM" id="SSF55785">
    <property type="entry name" value="PYP-like sensor domain (PAS domain)"/>
    <property type="match status" value="1"/>
</dbReference>
<dbReference type="Proteomes" id="UP000547879">
    <property type="component" value="Unassembled WGS sequence"/>
</dbReference>
<sequence length="618" mass="67318">MSNSKSLVEEKKQTATGMVFCACVLGLLCLVIWDEYEGWASAVARIEHGLLQDAFAIGQHVDDSIQVAELALSDIITEIDDEKGSPQLQGKIVNVMKRQIGVVRRLDSLSFIGANGRLIATSVANGSSGVDFGDRIYFKYHSTHDSPASFVGPPVLDRLRSGWIITVSRRYNLKDGSYGGVVVATVSLRYLADFFQKFDIGANGTVLLVKGDGTILTRMPMNENILGTDMSGHDLFQAHLSRRTEGVYHYTSPVDGMKRISAYKKSQATGIVTQIAASRAETLTNWITAAQIRWLSFLAMFGLACVIGWRWNIQAKLRRISQRELTRLDEEIRVIAESSADLIQRLSLDGTREYVSQASLSLYGIPPADLMGRNMLEGLEEESASNVRLALQQMRNGKPSEKVTASRKLQNGRVIWVETTFSRCEPHPGSPASIVAVTRDITRQKEERDNLDALAKTDGLTGIANRRVLDERLSEYSAMAALPHPVSFLLIDADNFKSYNDQYGHDAGDTCLKAIAQALQTAVANQGDLAARYGGEEFALLLPGTDAPQAMVVAEGVRGAIEELCIEHAGNPPYNKATVSIGIATLSAGSRSDASSLVHTADQALYAAKSGGRNQCRS</sequence>
<dbReference type="PROSITE" id="PS50113">
    <property type="entry name" value="PAC"/>
    <property type="match status" value="1"/>
</dbReference>
<dbReference type="GO" id="GO:1902201">
    <property type="term" value="P:negative regulation of bacterial-type flagellum-dependent cell motility"/>
    <property type="evidence" value="ECO:0007669"/>
    <property type="project" value="TreeGrafter"/>
</dbReference>
<dbReference type="NCBIfam" id="TIGR00229">
    <property type="entry name" value="sensory_box"/>
    <property type="match status" value="1"/>
</dbReference>
<dbReference type="RefSeq" id="WP_183998202.1">
    <property type="nucleotide sequence ID" value="NZ_BMHW01000018.1"/>
</dbReference>
<feature type="transmembrane region" description="Helical" evidence="3">
    <location>
        <begin position="294"/>
        <end position="313"/>
    </location>
</feature>
<dbReference type="NCBIfam" id="TIGR00254">
    <property type="entry name" value="GGDEF"/>
    <property type="match status" value="1"/>
</dbReference>
<evidence type="ECO:0000256" key="1">
    <source>
        <dbReference type="ARBA" id="ARBA00012528"/>
    </source>
</evidence>
<keyword evidence="8" id="KW-1185">Reference proteome</keyword>
<gene>
    <name evidence="7" type="ORF">HNQ72_006114</name>
</gene>
<dbReference type="CDD" id="cd12914">
    <property type="entry name" value="PDC1_DGC_like"/>
    <property type="match status" value="1"/>
</dbReference>
<evidence type="ECO:0000313" key="7">
    <source>
        <dbReference type="EMBL" id="MBB6166263.1"/>
    </source>
</evidence>
<dbReference type="SMART" id="SM00267">
    <property type="entry name" value="GGDEF"/>
    <property type="match status" value="1"/>
</dbReference>